<sequence length="141" mass="16549">MVSAKKANALSKLCRKAKDQSMEEGSATTRSLLLKSDNYSYWKNQMRSFLKQEARVEAFKMKENESINETYSKFTLIINRVKILGKVYPENEMVRKVLRYLSKRWEAKVTAIQEAKNLNVLELEELVECLMTHEITMKIYD</sequence>
<dbReference type="Proteomes" id="UP001187471">
    <property type="component" value="Unassembled WGS sequence"/>
</dbReference>
<comment type="caution">
    <text evidence="1">The sequence shown here is derived from an EMBL/GenBank/DDBJ whole genome shotgun (WGS) entry which is preliminary data.</text>
</comment>
<keyword evidence="2" id="KW-1185">Reference proteome</keyword>
<dbReference type="AlphaFoldDB" id="A0AA88QZZ4"/>
<dbReference type="EMBL" id="JAVXUO010002953">
    <property type="protein sequence ID" value="KAK2968050.1"/>
    <property type="molecule type" value="Genomic_DNA"/>
</dbReference>
<dbReference type="PANTHER" id="PTHR34676:SF8">
    <property type="entry name" value="TRANSMEMBRANE PROTEIN"/>
    <property type="match status" value="1"/>
</dbReference>
<gene>
    <name evidence="1" type="ORF">RJ640_001289</name>
</gene>
<name>A0AA88QZZ4_9ASTE</name>
<organism evidence="1 2">
    <name type="scientific">Escallonia rubra</name>
    <dbReference type="NCBI Taxonomy" id="112253"/>
    <lineage>
        <taxon>Eukaryota</taxon>
        <taxon>Viridiplantae</taxon>
        <taxon>Streptophyta</taxon>
        <taxon>Embryophyta</taxon>
        <taxon>Tracheophyta</taxon>
        <taxon>Spermatophyta</taxon>
        <taxon>Magnoliopsida</taxon>
        <taxon>eudicotyledons</taxon>
        <taxon>Gunneridae</taxon>
        <taxon>Pentapetalae</taxon>
        <taxon>asterids</taxon>
        <taxon>campanulids</taxon>
        <taxon>Escalloniales</taxon>
        <taxon>Escalloniaceae</taxon>
        <taxon>Escallonia</taxon>
    </lineage>
</organism>
<dbReference type="Pfam" id="PF14223">
    <property type="entry name" value="Retrotran_gag_2"/>
    <property type="match status" value="1"/>
</dbReference>
<evidence type="ECO:0008006" key="3">
    <source>
        <dbReference type="Google" id="ProtNLM"/>
    </source>
</evidence>
<evidence type="ECO:0000313" key="1">
    <source>
        <dbReference type="EMBL" id="KAK2968050.1"/>
    </source>
</evidence>
<protein>
    <recommendedName>
        <fullName evidence="3">Gag-pol polyprotein</fullName>
    </recommendedName>
</protein>
<dbReference type="PANTHER" id="PTHR34676">
    <property type="entry name" value="DUF4219 DOMAIN-CONTAINING PROTEIN-RELATED"/>
    <property type="match status" value="1"/>
</dbReference>
<accession>A0AA88QZZ4</accession>
<proteinExistence type="predicted"/>
<evidence type="ECO:0000313" key="2">
    <source>
        <dbReference type="Proteomes" id="UP001187471"/>
    </source>
</evidence>
<reference evidence="1" key="1">
    <citation type="submission" date="2022-12" db="EMBL/GenBank/DDBJ databases">
        <title>Draft genome assemblies for two species of Escallonia (Escalloniales).</title>
        <authorList>
            <person name="Chanderbali A."/>
            <person name="Dervinis C."/>
            <person name="Anghel I."/>
            <person name="Soltis D."/>
            <person name="Soltis P."/>
            <person name="Zapata F."/>
        </authorList>
    </citation>
    <scope>NUCLEOTIDE SEQUENCE</scope>
    <source>
        <strain evidence="1">UCBG92.1500</strain>
        <tissue evidence="1">Leaf</tissue>
    </source>
</reference>